<dbReference type="InterPro" id="IPR051706">
    <property type="entry name" value="Glycosyltransferase_domain"/>
</dbReference>
<feature type="transmembrane region" description="Helical" evidence="3">
    <location>
        <begin position="296"/>
        <end position="317"/>
    </location>
</feature>
<dbReference type="EMBL" id="LLXE01000112">
    <property type="protein sequence ID" value="KUM62061.1"/>
    <property type="molecule type" value="Genomic_DNA"/>
</dbReference>
<dbReference type="GO" id="GO:0016020">
    <property type="term" value="C:membrane"/>
    <property type="evidence" value="ECO:0007669"/>
    <property type="project" value="GOC"/>
</dbReference>
<dbReference type="STRING" id="48697.A0A124GRQ9"/>
<feature type="transmembrane region" description="Helical" evidence="3">
    <location>
        <begin position="12"/>
        <end position="32"/>
    </location>
</feature>
<dbReference type="InterPro" id="IPR029044">
    <property type="entry name" value="Nucleotide-diphossugar_trans"/>
</dbReference>
<dbReference type="GO" id="GO:0051999">
    <property type="term" value="P:mannosyl-inositol phosphorylceramide biosynthetic process"/>
    <property type="evidence" value="ECO:0007669"/>
    <property type="project" value="TreeGrafter"/>
</dbReference>
<accession>A0A124GRQ9</accession>
<dbReference type="Pfam" id="PF04488">
    <property type="entry name" value="Gly_transf_sug"/>
    <property type="match status" value="1"/>
</dbReference>
<dbReference type="InterPro" id="IPR007577">
    <property type="entry name" value="GlycoTrfase_DXD_sugar-bd_CS"/>
</dbReference>
<protein>
    <submittedName>
        <fullName evidence="4">Uncharacterized protein</fullName>
    </submittedName>
</protein>
<dbReference type="AlphaFoldDB" id="A0A124GRQ9"/>
<reference evidence="4 5" key="1">
    <citation type="submission" date="2015-10" db="EMBL/GenBank/DDBJ databases">
        <title>Genome sequencing of Penicillium freii.</title>
        <authorList>
            <person name="Nguyen H.D."/>
            <person name="Visagie C.M."/>
            <person name="Seifert K.A."/>
        </authorList>
    </citation>
    <scope>NUCLEOTIDE SEQUENCE [LARGE SCALE GENOMIC DNA]</scope>
    <source>
        <strain evidence="4 5">DAOM 242723</strain>
    </source>
</reference>
<dbReference type="Proteomes" id="UP000055045">
    <property type="component" value="Unassembled WGS sequence"/>
</dbReference>
<comment type="similarity">
    <text evidence="1">Belongs to the glycosyltransferase 32 family.</text>
</comment>
<comment type="caution">
    <text evidence="4">The sequence shown here is derived from an EMBL/GenBank/DDBJ whole genome shotgun (WGS) entry which is preliminary data.</text>
</comment>
<dbReference type="PANTHER" id="PTHR32385">
    <property type="entry name" value="MANNOSYL PHOSPHORYLINOSITOL CERAMIDE SYNTHASE"/>
    <property type="match status" value="1"/>
</dbReference>
<organism evidence="4 5">
    <name type="scientific">Penicillium freii</name>
    <dbReference type="NCBI Taxonomy" id="48697"/>
    <lineage>
        <taxon>Eukaryota</taxon>
        <taxon>Fungi</taxon>
        <taxon>Dikarya</taxon>
        <taxon>Ascomycota</taxon>
        <taxon>Pezizomycotina</taxon>
        <taxon>Eurotiomycetes</taxon>
        <taxon>Eurotiomycetidae</taxon>
        <taxon>Eurotiales</taxon>
        <taxon>Aspergillaceae</taxon>
        <taxon>Penicillium</taxon>
    </lineage>
</organism>
<keyword evidence="3" id="KW-1133">Transmembrane helix</keyword>
<proteinExistence type="inferred from homology"/>
<gene>
    <name evidence="4" type="ORF">ACN42_g5056</name>
</gene>
<evidence type="ECO:0000313" key="4">
    <source>
        <dbReference type="EMBL" id="KUM62061.1"/>
    </source>
</evidence>
<keyword evidence="3" id="KW-0812">Transmembrane</keyword>
<dbReference type="SUPFAM" id="SSF53448">
    <property type="entry name" value="Nucleotide-diphospho-sugar transferases"/>
    <property type="match status" value="1"/>
</dbReference>
<evidence type="ECO:0000256" key="3">
    <source>
        <dbReference type="SAM" id="Phobius"/>
    </source>
</evidence>
<keyword evidence="2" id="KW-0808">Transferase</keyword>
<dbReference type="PANTHER" id="PTHR32385:SF22">
    <property type="entry name" value="MANNOSYL PHOSPHORYLINOSITOL CERAMIDE SYNTHASE SUR1"/>
    <property type="match status" value="1"/>
</dbReference>
<evidence type="ECO:0000256" key="1">
    <source>
        <dbReference type="ARBA" id="ARBA00009003"/>
    </source>
</evidence>
<evidence type="ECO:0000313" key="5">
    <source>
        <dbReference type="Proteomes" id="UP000055045"/>
    </source>
</evidence>
<name>A0A124GRQ9_PENFR</name>
<sequence>MIIAWGKGRTRFMAVGVLGLFLIFVVHLLNFANPFSNLDELSASIDVITACATSDSENPDDSHSIAVPQIPNVVHQIWKTTDLRTYSTQMKASHDQWKQELEPLNYTIKLWTDDDILHLIKEKYVWFLSTYEAYPQNIQRADIARLLVIHAEGGIYADLDVYPNSAAEIQCLQSLNLEAILAPTSGTLGLSNHFFMAEPESPFLLWALYEGKRRGGATSRFIPLPYLQVFWSTGPTMVTAAFRKYAWLHGTLRHTLGLLDDRYSRAVIQHKAGRSWHGSDGRALNYVGDNLTMNSLMVVVAFFSITSAVACVARRYFF</sequence>
<evidence type="ECO:0000256" key="2">
    <source>
        <dbReference type="ARBA" id="ARBA00022679"/>
    </source>
</evidence>
<keyword evidence="3" id="KW-0472">Membrane</keyword>
<dbReference type="Gene3D" id="3.90.550.20">
    <property type="match status" value="1"/>
</dbReference>
<dbReference type="GO" id="GO:0000030">
    <property type="term" value="F:mannosyltransferase activity"/>
    <property type="evidence" value="ECO:0007669"/>
    <property type="project" value="TreeGrafter"/>
</dbReference>
<keyword evidence="5" id="KW-1185">Reference proteome</keyword>